<proteinExistence type="predicted"/>
<accession>A0ABR7NS46</accession>
<name>A0ABR7NS46_9FIRM</name>
<keyword evidence="1" id="KW-0812">Transmembrane</keyword>
<evidence type="ECO:0000313" key="2">
    <source>
        <dbReference type="EMBL" id="MBC8598950.1"/>
    </source>
</evidence>
<keyword evidence="1" id="KW-0472">Membrane</keyword>
<comment type="caution">
    <text evidence="2">The sequence shown here is derived from an EMBL/GenBank/DDBJ whole genome shotgun (WGS) entry which is preliminary data.</text>
</comment>
<gene>
    <name evidence="2" type="ORF">H8708_06860</name>
</gene>
<dbReference type="Proteomes" id="UP000647491">
    <property type="component" value="Unassembled WGS sequence"/>
</dbReference>
<dbReference type="EMBL" id="JACRTJ010000015">
    <property type="protein sequence ID" value="MBC8598950.1"/>
    <property type="molecule type" value="Genomic_DNA"/>
</dbReference>
<keyword evidence="3" id="KW-1185">Reference proteome</keyword>
<protein>
    <submittedName>
        <fullName evidence="2">Uncharacterized protein</fullName>
    </submittedName>
</protein>
<dbReference type="RefSeq" id="WP_262427382.1">
    <property type="nucleotide sequence ID" value="NZ_JACRTJ010000015.1"/>
</dbReference>
<sequence>MKKITACLCIMAVTMFFAFFLFYPWSKKAYEDGGTTIYSSLTYELIIWRTIGGKDDIEFYLFPKNLKNHVV</sequence>
<reference evidence="2 3" key="1">
    <citation type="submission" date="2020-08" db="EMBL/GenBank/DDBJ databases">
        <title>Genome public.</title>
        <authorList>
            <person name="Liu C."/>
            <person name="Sun Q."/>
        </authorList>
    </citation>
    <scope>NUCLEOTIDE SEQUENCE [LARGE SCALE GENOMIC DNA]</scope>
    <source>
        <strain evidence="2 3">BX10</strain>
    </source>
</reference>
<evidence type="ECO:0000256" key="1">
    <source>
        <dbReference type="SAM" id="Phobius"/>
    </source>
</evidence>
<feature type="transmembrane region" description="Helical" evidence="1">
    <location>
        <begin position="7"/>
        <end position="25"/>
    </location>
</feature>
<keyword evidence="1" id="KW-1133">Transmembrane helix</keyword>
<organism evidence="2 3">
    <name type="scientific">Enterocloster hominis</name>
    <name type="common">ex Liu et al. 2021</name>
    <dbReference type="NCBI Taxonomy" id="2763663"/>
    <lineage>
        <taxon>Bacteria</taxon>
        <taxon>Bacillati</taxon>
        <taxon>Bacillota</taxon>
        <taxon>Clostridia</taxon>
        <taxon>Lachnospirales</taxon>
        <taxon>Lachnospiraceae</taxon>
        <taxon>Enterocloster</taxon>
    </lineage>
</organism>
<evidence type="ECO:0000313" key="3">
    <source>
        <dbReference type="Proteomes" id="UP000647491"/>
    </source>
</evidence>